<dbReference type="InterPro" id="IPR012677">
    <property type="entry name" value="Nucleotide-bd_a/b_plait_sf"/>
</dbReference>
<proteinExistence type="predicted"/>
<evidence type="ECO:0000256" key="1">
    <source>
        <dbReference type="SAM" id="MobiDB-lite"/>
    </source>
</evidence>
<reference evidence="3 4" key="1">
    <citation type="submission" date="2019-06" db="EMBL/GenBank/DDBJ databases">
        <title>Wine fermentation using esterase from Monascus purpureus.</title>
        <authorList>
            <person name="Geng C."/>
            <person name="Zhang Y."/>
        </authorList>
    </citation>
    <scope>NUCLEOTIDE SEQUENCE [LARGE SCALE GENOMIC DNA]</scope>
    <source>
        <strain evidence="3">HQ1</strain>
    </source>
</reference>
<sequence length="95" mass="10518">MTIQVVVNPYDDTKYYPRRGDRQSQKPSNENAQGLFPPSACVFVGNLSTKVPLETLAEDLKEKFSAFGTCHVKIKQDKKKGLPGAFVQFEASSPP</sequence>
<dbReference type="GO" id="GO:0003723">
    <property type="term" value="F:RNA binding"/>
    <property type="evidence" value="ECO:0007669"/>
    <property type="project" value="InterPro"/>
</dbReference>
<dbReference type="AlphaFoldDB" id="A0A507QNJ6"/>
<keyword evidence="4" id="KW-1185">Reference proteome</keyword>
<feature type="domain" description="RRM" evidence="2">
    <location>
        <begin position="42"/>
        <end position="91"/>
    </location>
</feature>
<dbReference type="Pfam" id="PF00076">
    <property type="entry name" value="RRM_1"/>
    <property type="match status" value="1"/>
</dbReference>
<dbReference type="OrthoDB" id="410044at2759"/>
<feature type="compositionally biased region" description="Basic and acidic residues" evidence="1">
    <location>
        <begin position="11"/>
        <end position="24"/>
    </location>
</feature>
<evidence type="ECO:0000313" key="4">
    <source>
        <dbReference type="Proteomes" id="UP000319663"/>
    </source>
</evidence>
<name>A0A507QNJ6_MONPU</name>
<dbReference type="Proteomes" id="UP000319663">
    <property type="component" value="Unassembled WGS sequence"/>
</dbReference>
<comment type="caution">
    <text evidence="3">The sequence shown here is derived from an EMBL/GenBank/DDBJ whole genome shotgun (WGS) entry which is preliminary data.</text>
</comment>
<dbReference type="STRING" id="5098.A0A507QNJ6"/>
<evidence type="ECO:0000313" key="3">
    <source>
        <dbReference type="EMBL" id="TQB69191.1"/>
    </source>
</evidence>
<dbReference type="SUPFAM" id="SSF54928">
    <property type="entry name" value="RNA-binding domain, RBD"/>
    <property type="match status" value="1"/>
</dbReference>
<dbReference type="InterPro" id="IPR035979">
    <property type="entry name" value="RBD_domain_sf"/>
</dbReference>
<feature type="region of interest" description="Disordered" evidence="1">
    <location>
        <begin position="1"/>
        <end position="35"/>
    </location>
</feature>
<evidence type="ECO:0000259" key="2">
    <source>
        <dbReference type="Pfam" id="PF00076"/>
    </source>
</evidence>
<protein>
    <recommendedName>
        <fullName evidence="2">RRM domain-containing protein</fullName>
    </recommendedName>
</protein>
<gene>
    <name evidence="3" type="ORF">MPDQ_002199</name>
</gene>
<organism evidence="3 4">
    <name type="scientific">Monascus purpureus</name>
    <name type="common">Red mold</name>
    <name type="synonym">Monascus anka</name>
    <dbReference type="NCBI Taxonomy" id="5098"/>
    <lineage>
        <taxon>Eukaryota</taxon>
        <taxon>Fungi</taxon>
        <taxon>Dikarya</taxon>
        <taxon>Ascomycota</taxon>
        <taxon>Pezizomycotina</taxon>
        <taxon>Eurotiomycetes</taxon>
        <taxon>Eurotiomycetidae</taxon>
        <taxon>Eurotiales</taxon>
        <taxon>Aspergillaceae</taxon>
        <taxon>Monascus</taxon>
    </lineage>
</organism>
<dbReference type="Gene3D" id="3.30.70.330">
    <property type="match status" value="1"/>
</dbReference>
<dbReference type="EMBL" id="VIFY01000167">
    <property type="protein sequence ID" value="TQB69191.1"/>
    <property type="molecule type" value="Genomic_DNA"/>
</dbReference>
<dbReference type="InterPro" id="IPR000504">
    <property type="entry name" value="RRM_dom"/>
</dbReference>
<accession>A0A507QNJ6</accession>